<name>A0A131XJI2_9ACAR</name>
<dbReference type="EMBL" id="GEFH01001332">
    <property type="protein sequence ID" value="JAP67249.1"/>
    <property type="molecule type" value="mRNA"/>
</dbReference>
<sequence length="97" mass="10475">MHQASAWLFCMFSASLCFGQTAVVQPRLCFRCKAAYGRGYVTPSLPSICRAASTPALSMRILLPLLSSWHSSSALRTARVGYGNALSSMNTLPACKE</sequence>
<proteinExistence type="evidence at transcript level"/>
<feature type="signal peptide" evidence="1">
    <location>
        <begin position="1"/>
        <end position="19"/>
    </location>
</feature>
<evidence type="ECO:0000256" key="1">
    <source>
        <dbReference type="SAM" id="SignalP"/>
    </source>
</evidence>
<organism evidence="2">
    <name type="scientific">Hyalomma excavatum</name>
    <dbReference type="NCBI Taxonomy" id="257692"/>
    <lineage>
        <taxon>Eukaryota</taxon>
        <taxon>Metazoa</taxon>
        <taxon>Ecdysozoa</taxon>
        <taxon>Arthropoda</taxon>
        <taxon>Chelicerata</taxon>
        <taxon>Arachnida</taxon>
        <taxon>Acari</taxon>
        <taxon>Parasitiformes</taxon>
        <taxon>Ixodida</taxon>
        <taxon>Ixodoidea</taxon>
        <taxon>Ixodidae</taxon>
        <taxon>Hyalomminae</taxon>
        <taxon>Hyalomma</taxon>
    </lineage>
</organism>
<reference evidence="2" key="1">
    <citation type="journal article" date="2017" name="Ticks Tick Borne Dis.">
        <title>An insight into the sialome of Hyalomma excavatum.</title>
        <authorList>
            <person name="Ribeiro J.M."/>
            <person name="Slovak M."/>
            <person name="Francischetti I.M."/>
        </authorList>
    </citation>
    <scope>NUCLEOTIDE SEQUENCE</scope>
    <source>
        <strain evidence="2">Samish</strain>
        <tissue evidence="2">Salivary glands</tissue>
    </source>
</reference>
<keyword evidence="1" id="KW-0732">Signal</keyword>
<evidence type="ECO:0000313" key="2">
    <source>
        <dbReference type="EMBL" id="JAP67249.1"/>
    </source>
</evidence>
<accession>A0A131XJI2</accession>
<feature type="chain" id="PRO_5007283846" evidence="1">
    <location>
        <begin position="20"/>
        <end position="97"/>
    </location>
</feature>
<dbReference type="AlphaFoldDB" id="A0A131XJI2"/>
<protein>
    <submittedName>
        <fullName evidence="2">Putative secreted protein</fullName>
    </submittedName>
</protein>